<evidence type="ECO:0000256" key="1">
    <source>
        <dbReference type="SAM" id="Phobius"/>
    </source>
</evidence>
<feature type="transmembrane region" description="Helical" evidence="1">
    <location>
        <begin position="142"/>
        <end position="164"/>
    </location>
</feature>
<keyword evidence="1" id="KW-0812">Transmembrane</keyword>
<keyword evidence="1" id="KW-1133">Transmembrane helix</keyword>
<keyword evidence="1" id="KW-0472">Membrane</keyword>
<dbReference type="OrthoDB" id="3727474at2"/>
<feature type="transmembrane region" description="Helical" evidence="1">
    <location>
        <begin position="32"/>
        <end position="51"/>
    </location>
</feature>
<comment type="caution">
    <text evidence="2">The sequence shown here is derived from an EMBL/GenBank/DDBJ whole genome shotgun (WGS) entry which is preliminary data.</text>
</comment>
<dbReference type="EMBL" id="PDJC01000001">
    <property type="protein sequence ID" value="PFG17495.1"/>
    <property type="molecule type" value="Genomic_DNA"/>
</dbReference>
<feature type="transmembrane region" description="Helical" evidence="1">
    <location>
        <begin position="88"/>
        <end position="107"/>
    </location>
</feature>
<dbReference type="AlphaFoldDB" id="A0A2A9CTV7"/>
<sequence length="237" mass="26308">MSESPTPEPATEPEWWDDPSLPWRHKPTKADLACFSWLGVAGVYGLVMLWLRWTLITLSPAVLASLGSWSGMVMVGAQTAVGNQWWPLILFLGTFGLIKFDWIYWWAGRLWGPNLIEVWSGRSERARRINAWAERFARKYDLAALVVSMIPFVPGRGVVVAVLGEAGTSLRKFLTVSILSSAVVNAGLLWIGFQIGEPAVDAVKQYGNYLLWISGAVLVGTIVMVYRQQQQSRKAAG</sequence>
<feature type="transmembrane region" description="Helical" evidence="1">
    <location>
        <begin position="209"/>
        <end position="226"/>
    </location>
</feature>
<keyword evidence="3" id="KW-1185">Reference proteome</keyword>
<name>A0A2A9CTV7_9ACTN</name>
<proteinExistence type="predicted"/>
<feature type="transmembrane region" description="Helical" evidence="1">
    <location>
        <begin position="173"/>
        <end position="193"/>
    </location>
</feature>
<dbReference type="Proteomes" id="UP000226079">
    <property type="component" value="Unassembled WGS sequence"/>
</dbReference>
<protein>
    <submittedName>
        <fullName evidence="2">Membrane protein DedA with SNARE-associated domain</fullName>
    </submittedName>
</protein>
<gene>
    <name evidence="2" type="ORF">ATK74_2067</name>
</gene>
<evidence type="ECO:0000313" key="2">
    <source>
        <dbReference type="EMBL" id="PFG17495.1"/>
    </source>
</evidence>
<reference evidence="2 3" key="1">
    <citation type="submission" date="2017-10" db="EMBL/GenBank/DDBJ databases">
        <title>Sequencing the genomes of 1000 actinobacteria strains.</title>
        <authorList>
            <person name="Klenk H.-P."/>
        </authorList>
    </citation>
    <scope>NUCLEOTIDE SEQUENCE [LARGE SCALE GENOMIC DNA]</scope>
    <source>
        <strain evidence="2 3">DSM 15597</strain>
    </source>
</reference>
<accession>A0A2A9CTV7</accession>
<evidence type="ECO:0000313" key="3">
    <source>
        <dbReference type="Proteomes" id="UP000226079"/>
    </source>
</evidence>
<dbReference type="RefSeq" id="WP_098460918.1">
    <property type="nucleotide sequence ID" value="NZ_PDJC01000001.1"/>
</dbReference>
<organism evidence="2 3">
    <name type="scientific">Propionicimonas paludicola</name>
    <dbReference type="NCBI Taxonomy" id="185243"/>
    <lineage>
        <taxon>Bacteria</taxon>
        <taxon>Bacillati</taxon>
        <taxon>Actinomycetota</taxon>
        <taxon>Actinomycetes</taxon>
        <taxon>Propionibacteriales</taxon>
        <taxon>Nocardioidaceae</taxon>
        <taxon>Propionicimonas</taxon>
    </lineage>
</organism>
<feature type="transmembrane region" description="Helical" evidence="1">
    <location>
        <begin position="57"/>
        <end position="76"/>
    </location>
</feature>